<evidence type="ECO:0000313" key="2">
    <source>
        <dbReference type="Proteomes" id="UP000467841"/>
    </source>
</evidence>
<dbReference type="Proteomes" id="UP000467841">
    <property type="component" value="Unassembled WGS sequence"/>
</dbReference>
<gene>
    <name evidence="1" type="ORF">MERR_LOCUS49512</name>
</gene>
<reference evidence="1" key="1">
    <citation type="submission" date="2020-01" db="EMBL/GenBank/DDBJ databases">
        <authorList>
            <person name="Mishra B."/>
        </authorList>
    </citation>
    <scope>NUCLEOTIDE SEQUENCE [LARGE SCALE GENOMIC DNA]</scope>
</reference>
<organism evidence="1 2">
    <name type="scientific">Microthlaspi erraticum</name>
    <dbReference type="NCBI Taxonomy" id="1685480"/>
    <lineage>
        <taxon>Eukaryota</taxon>
        <taxon>Viridiplantae</taxon>
        <taxon>Streptophyta</taxon>
        <taxon>Embryophyta</taxon>
        <taxon>Tracheophyta</taxon>
        <taxon>Spermatophyta</taxon>
        <taxon>Magnoliopsida</taxon>
        <taxon>eudicotyledons</taxon>
        <taxon>Gunneridae</taxon>
        <taxon>Pentapetalae</taxon>
        <taxon>rosids</taxon>
        <taxon>malvids</taxon>
        <taxon>Brassicales</taxon>
        <taxon>Brassicaceae</taxon>
        <taxon>Coluteocarpeae</taxon>
        <taxon>Microthlaspi</taxon>
    </lineage>
</organism>
<dbReference type="AlphaFoldDB" id="A0A6D2LD41"/>
<keyword evidence="2" id="KW-1185">Reference proteome</keyword>
<accession>A0A6D2LD41</accession>
<name>A0A6D2LD41_9BRAS</name>
<dbReference type="EMBL" id="CACVBM020001939">
    <property type="protein sequence ID" value="CAA7062276.1"/>
    <property type="molecule type" value="Genomic_DNA"/>
</dbReference>
<proteinExistence type="predicted"/>
<protein>
    <submittedName>
        <fullName evidence="1">Uncharacterized protein</fullName>
    </submittedName>
</protein>
<comment type="caution">
    <text evidence="1">The sequence shown here is derived from an EMBL/GenBank/DDBJ whole genome shotgun (WGS) entry which is preliminary data.</text>
</comment>
<sequence>MGFPYPQQFQLTNAKEEDFADCENHSILKSRWDCRLFWVSLDVPFEGGLPLRFLVCLRVSALSGSLISL</sequence>
<evidence type="ECO:0000313" key="1">
    <source>
        <dbReference type="EMBL" id="CAA7062276.1"/>
    </source>
</evidence>